<dbReference type="SUPFAM" id="SSF48576">
    <property type="entry name" value="Terpenoid synthases"/>
    <property type="match status" value="1"/>
</dbReference>
<dbReference type="EMBL" id="JBBNAF010000012">
    <property type="protein sequence ID" value="KAK9092879.1"/>
    <property type="molecule type" value="Genomic_DNA"/>
</dbReference>
<dbReference type="Proteomes" id="UP001420932">
    <property type="component" value="Unassembled WGS sequence"/>
</dbReference>
<evidence type="ECO:0000313" key="9">
    <source>
        <dbReference type="Proteomes" id="UP001420932"/>
    </source>
</evidence>
<evidence type="ECO:0000256" key="6">
    <source>
        <dbReference type="ARBA" id="ARBA00023229"/>
    </source>
</evidence>
<dbReference type="GO" id="GO:0046872">
    <property type="term" value="F:metal ion binding"/>
    <property type="evidence" value="ECO:0007669"/>
    <property type="project" value="UniProtKB-KW"/>
</dbReference>
<accession>A0AAP0HN49</accession>
<evidence type="ECO:0000256" key="7">
    <source>
        <dbReference type="SAM" id="MobiDB-lite"/>
    </source>
</evidence>
<dbReference type="Gene3D" id="1.10.600.10">
    <property type="entry name" value="Farnesyl Diphosphate Synthase"/>
    <property type="match status" value="1"/>
</dbReference>
<evidence type="ECO:0000256" key="4">
    <source>
        <dbReference type="ARBA" id="ARBA00022723"/>
    </source>
</evidence>
<name>A0AAP0HN49_9MAGN</name>
<sequence length="351" mass="38230">MNVPDDGGLLKPDVVEGTDDEDSSVSEVGVVGIVEASELGGGYGGFAGSGLGAYRETDIFHLYSVSNQKRNPFSVSDRISDNVFRDGTCSVSIPFLIQIRDGIFANQKRKIPFLICEFFVVAALCSHSLRLKFLSSSRDSVSDSSRTFVLMKFLLSVKLVEIFSLSRACVALASLRNTEVVSLLAKVVEHLVTGCGMEYYLRKTYYKTTSLISNICKAIAILLGQTAEVSMLAYDYGKNLGIVTAPILFAMEEFPQMRTVVDRGFDDPVQIEADDVPVAISNEMSKSQINMLVIGASSGGSFTRLTEEPVAYGKLGLANLFAVLTDLLMELDSMDEVDDFDTFKERILGSA</sequence>
<keyword evidence="9" id="KW-1185">Reference proteome</keyword>
<keyword evidence="3" id="KW-0808">Transferase</keyword>
<dbReference type="GO" id="GO:0006744">
    <property type="term" value="P:ubiquinone biosynthetic process"/>
    <property type="evidence" value="ECO:0007669"/>
    <property type="project" value="TreeGrafter"/>
</dbReference>
<evidence type="ECO:0000256" key="5">
    <source>
        <dbReference type="ARBA" id="ARBA00022842"/>
    </source>
</evidence>
<keyword evidence="5" id="KW-0460">Magnesium</keyword>
<reference evidence="8 9" key="1">
    <citation type="submission" date="2024-01" db="EMBL/GenBank/DDBJ databases">
        <title>Genome assemblies of Stephania.</title>
        <authorList>
            <person name="Yang L."/>
        </authorList>
    </citation>
    <scope>NUCLEOTIDE SEQUENCE [LARGE SCALE GENOMIC DNA]</scope>
    <source>
        <strain evidence="8">YNDBR</strain>
        <tissue evidence="8">Leaf</tissue>
    </source>
</reference>
<gene>
    <name evidence="8" type="ORF">Syun_027790</name>
</gene>
<dbReference type="GO" id="GO:1990234">
    <property type="term" value="C:transferase complex"/>
    <property type="evidence" value="ECO:0007669"/>
    <property type="project" value="TreeGrafter"/>
</dbReference>
<proteinExistence type="inferred from homology"/>
<evidence type="ECO:0000256" key="2">
    <source>
        <dbReference type="ARBA" id="ARBA00006706"/>
    </source>
</evidence>
<evidence type="ECO:0000313" key="8">
    <source>
        <dbReference type="EMBL" id="KAK9092879.1"/>
    </source>
</evidence>
<evidence type="ECO:0000256" key="1">
    <source>
        <dbReference type="ARBA" id="ARBA00001946"/>
    </source>
</evidence>
<keyword evidence="6" id="KW-0414">Isoprene biosynthesis</keyword>
<dbReference type="InterPro" id="IPR008949">
    <property type="entry name" value="Isoprenoid_synthase_dom_sf"/>
</dbReference>
<comment type="similarity">
    <text evidence="2">Belongs to the FPP/GGPP synthase family.</text>
</comment>
<organism evidence="8 9">
    <name type="scientific">Stephania yunnanensis</name>
    <dbReference type="NCBI Taxonomy" id="152371"/>
    <lineage>
        <taxon>Eukaryota</taxon>
        <taxon>Viridiplantae</taxon>
        <taxon>Streptophyta</taxon>
        <taxon>Embryophyta</taxon>
        <taxon>Tracheophyta</taxon>
        <taxon>Spermatophyta</taxon>
        <taxon>Magnoliopsida</taxon>
        <taxon>Ranunculales</taxon>
        <taxon>Menispermaceae</taxon>
        <taxon>Menispermoideae</taxon>
        <taxon>Cissampelideae</taxon>
        <taxon>Stephania</taxon>
    </lineage>
</organism>
<protein>
    <submittedName>
        <fullName evidence="8">Uncharacterized protein</fullName>
    </submittedName>
</protein>
<dbReference type="PANTHER" id="PTHR12001:SF69">
    <property type="entry name" value="ALL TRANS-POLYPRENYL-DIPHOSPHATE SYNTHASE PDSS1"/>
    <property type="match status" value="1"/>
</dbReference>
<dbReference type="GO" id="GO:0004659">
    <property type="term" value="F:prenyltransferase activity"/>
    <property type="evidence" value="ECO:0007669"/>
    <property type="project" value="TreeGrafter"/>
</dbReference>
<dbReference type="PANTHER" id="PTHR12001">
    <property type="entry name" value="GERANYLGERANYL PYROPHOSPHATE SYNTHASE"/>
    <property type="match status" value="1"/>
</dbReference>
<dbReference type="AlphaFoldDB" id="A0AAP0HN49"/>
<keyword evidence="4" id="KW-0479">Metal-binding</keyword>
<dbReference type="GO" id="GO:0008299">
    <property type="term" value="P:isoprenoid biosynthetic process"/>
    <property type="evidence" value="ECO:0007669"/>
    <property type="project" value="UniProtKB-KW"/>
</dbReference>
<evidence type="ECO:0000256" key="3">
    <source>
        <dbReference type="ARBA" id="ARBA00022679"/>
    </source>
</evidence>
<comment type="cofactor">
    <cofactor evidence="1">
        <name>Mg(2+)</name>
        <dbReference type="ChEBI" id="CHEBI:18420"/>
    </cofactor>
</comment>
<comment type="caution">
    <text evidence="8">The sequence shown here is derived from an EMBL/GenBank/DDBJ whole genome shotgun (WGS) entry which is preliminary data.</text>
</comment>
<feature type="region of interest" description="Disordered" evidence="7">
    <location>
        <begin position="1"/>
        <end position="24"/>
    </location>
</feature>